<sequence>MTSLWLDRPRPTRPTLDDDVACDVAVVGAGVTGLVTALLLARAGRSVVLLEARTAGAATTGNTTAKVSLLQGTKLSRIRRGRSEDLVRSYVDANRRGQDWLRGFCLDHGVPVDDQAALTYATGRSGEKQIRRELEVAQQVGLPVEWTDETELPFAIRGAIRLGDQFQMHPVELVDALAQALIDAGGQLFEHSRVRRVRHESPGVRAETEAGSVTACHLIIATSMPILDRGGFFARLVPQRSYAAALRPGWVPDAMYLSADSPSHSIRRVDHDGAPLLLVGGHGHVTGRTSSEAKQLAGLLDWARTELSATEVTHTWSAQDHGPAAELPYVGPLLPHDGHILVATGFDKWGFTNAPAAAELLTAQITGATQPDSAAMSSWSPWEATGLPKALVANGSVGFQMARGWLDAAVATDDDRPEEGEGVVTRRGLAPIARCTVAGETREVSAVCPHLHGIVTWNDAEKSWDCPLHGSRFAPDGSVLEGPTTEPLRQI</sequence>
<evidence type="ECO:0000259" key="5">
    <source>
        <dbReference type="PROSITE" id="PS51296"/>
    </source>
</evidence>
<evidence type="ECO:0000256" key="2">
    <source>
        <dbReference type="ARBA" id="ARBA00022723"/>
    </source>
</evidence>
<dbReference type="Gene3D" id="3.30.9.10">
    <property type="entry name" value="D-Amino Acid Oxidase, subunit A, domain 2"/>
    <property type="match status" value="1"/>
</dbReference>
<dbReference type="SUPFAM" id="SSF51905">
    <property type="entry name" value="FAD/NAD(P)-binding domain"/>
    <property type="match status" value="1"/>
</dbReference>
<dbReference type="GO" id="GO:0005737">
    <property type="term" value="C:cytoplasm"/>
    <property type="evidence" value="ECO:0007669"/>
    <property type="project" value="TreeGrafter"/>
</dbReference>
<keyword evidence="4" id="KW-0411">Iron-sulfur</keyword>
<dbReference type="GO" id="GO:0004497">
    <property type="term" value="F:monooxygenase activity"/>
    <property type="evidence" value="ECO:0007669"/>
    <property type="project" value="UniProtKB-ARBA"/>
</dbReference>
<dbReference type="PANTHER" id="PTHR13847:SF274">
    <property type="entry name" value="RIESKE 2FE-2S IRON-SULFUR PROTEIN YHFW-RELATED"/>
    <property type="match status" value="1"/>
</dbReference>
<dbReference type="EMBL" id="CP049866">
    <property type="protein sequence ID" value="QIK76512.1"/>
    <property type="molecule type" value="Genomic_DNA"/>
</dbReference>
<dbReference type="InterPro" id="IPR036188">
    <property type="entry name" value="FAD/NAD-bd_sf"/>
</dbReference>
<accession>A0A6G7YI72</accession>
<dbReference type="Proteomes" id="UP000502035">
    <property type="component" value="Chromosome"/>
</dbReference>
<dbReference type="Gene3D" id="2.102.10.10">
    <property type="entry name" value="Rieske [2Fe-2S] iron-sulphur domain"/>
    <property type="match status" value="1"/>
</dbReference>
<dbReference type="GO" id="GO:0016705">
    <property type="term" value="F:oxidoreductase activity, acting on paired donors, with incorporation or reduction of molecular oxygen"/>
    <property type="evidence" value="ECO:0007669"/>
    <property type="project" value="UniProtKB-ARBA"/>
</dbReference>
<dbReference type="SUPFAM" id="SSF50022">
    <property type="entry name" value="ISP domain"/>
    <property type="match status" value="1"/>
</dbReference>
<dbReference type="PROSITE" id="PS51296">
    <property type="entry name" value="RIESKE"/>
    <property type="match status" value="1"/>
</dbReference>
<evidence type="ECO:0000313" key="6">
    <source>
        <dbReference type="EMBL" id="QIK76512.1"/>
    </source>
</evidence>
<evidence type="ECO:0000256" key="3">
    <source>
        <dbReference type="ARBA" id="ARBA00023004"/>
    </source>
</evidence>
<dbReference type="GO" id="GO:0046872">
    <property type="term" value="F:metal ion binding"/>
    <property type="evidence" value="ECO:0007669"/>
    <property type="project" value="UniProtKB-KW"/>
</dbReference>
<protein>
    <submittedName>
        <fullName evidence="6">FAD-dependent oxidoreductase</fullName>
    </submittedName>
</protein>
<dbReference type="InterPro" id="IPR017941">
    <property type="entry name" value="Rieske_2Fe-2S"/>
</dbReference>
<reference evidence="6 7" key="1">
    <citation type="submission" date="2020-03" db="EMBL/GenBank/DDBJ databases">
        <title>Nocardioides sp. nov., isolated from fish.</title>
        <authorList>
            <person name="Hyun D.-W."/>
            <person name="Bae J.-W."/>
        </authorList>
    </citation>
    <scope>NUCLEOTIDE SEQUENCE [LARGE SCALE GENOMIC DNA]</scope>
    <source>
        <strain evidence="6 7">HDW12A</strain>
    </source>
</reference>
<feature type="domain" description="Rieske" evidence="5">
    <location>
        <begin position="408"/>
        <end position="491"/>
    </location>
</feature>
<proteinExistence type="predicted"/>
<keyword evidence="7" id="KW-1185">Reference proteome</keyword>
<organism evidence="6 7">
    <name type="scientific">Nocardioides piscis</name>
    <dbReference type="NCBI Taxonomy" id="2714938"/>
    <lineage>
        <taxon>Bacteria</taxon>
        <taxon>Bacillati</taxon>
        <taxon>Actinomycetota</taxon>
        <taxon>Actinomycetes</taxon>
        <taxon>Propionibacteriales</taxon>
        <taxon>Nocardioidaceae</taxon>
        <taxon>Nocardioides</taxon>
    </lineage>
</organism>
<evidence type="ECO:0000256" key="4">
    <source>
        <dbReference type="ARBA" id="ARBA00023014"/>
    </source>
</evidence>
<evidence type="ECO:0000256" key="1">
    <source>
        <dbReference type="ARBA" id="ARBA00022714"/>
    </source>
</evidence>
<dbReference type="PANTHER" id="PTHR13847">
    <property type="entry name" value="SARCOSINE DEHYDROGENASE-RELATED"/>
    <property type="match status" value="1"/>
</dbReference>
<dbReference type="InterPro" id="IPR036922">
    <property type="entry name" value="Rieske_2Fe-2S_sf"/>
</dbReference>
<dbReference type="KEGG" id="npi:G7071_14865"/>
<name>A0A6G7YI72_9ACTN</name>
<evidence type="ECO:0000313" key="7">
    <source>
        <dbReference type="Proteomes" id="UP000502035"/>
    </source>
</evidence>
<dbReference type="InterPro" id="IPR006076">
    <property type="entry name" value="FAD-dep_OxRdtase"/>
</dbReference>
<dbReference type="Pfam" id="PF00355">
    <property type="entry name" value="Rieske"/>
    <property type="match status" value="1"/>
</dbReference>
<gene>
    <name evidence="6" type="ORF">G7071_14865</name>
</gene>
<dbReference type="RefSeq" id="WP_166320022.1">
    <property type="nucleotide sequence ID" value="NZ_CP049866.1"/>
</dbReference>
<keyword evidence="3" id="KW-0408">Iron</keyword>
<keyword evidence="1" id="KW-0001">2Fe-2S</keyword>
<dbReference type="AlphaFoldDB" id="A0A6G7YI72"/>
<dbReference type="Gene3D" id="3.50.50.60">
    <property type="entry name" value="FAD/NAD(P)-binding domain"/>
    <property type="match status" value="1"/>
</dbReference>
<dbReference type="Pfam" id="PF01266">
    <property type="entry name" value="DAO"/>
    <property type="match status" value="1"/>
</dbReference>
<dbReference type="GO" id="GO:0051537">
    <property type="term" value="F:2 iron, 2 sulfur cluster binding"/>
    <property type="evidence" value="ECO:0007669"/>
    <property type="project" value="UniProtKB-KW"/>
</dbReference>
<keyword evidence="2" id="KW-0479">Metal-binding</keyword>